<dbReference type="InterPro" id="IPR041854">
    <property type="entry name" value="BFD-like_2Fe2S-bd_dom_sf"/>
</dbReference>
<gene>
    <name evidence="1" type="ORF">FKV68_20855</name>
</gene>
<dbReference type="Gene3D" id="1.10.10.1100">
    <property type="entry name" value="BFD-like [2Fe-2S]-binding domain"/>
    <property type="match status" value="1"/>
</dbReference>
<dbReference type="InterPro" id="IPR036188">
    <property type="entry name" value="FAD/NAD-bd_sf"/>
</dbReference>
<evidence type="ECO:0000313" key="2">
    <source>
        <dbReference type="Proteomes" id="UP000510721"/>
    </source>
</evidence>
<name>A0A859R2R2_9HYPH</name>
<dbReference type="InterPro" id="IPR051691">
    <property type="entry name" value="Metab_Enz_Cyan_OpOx_G3PDH"/>
</dbReference>
<dbReference type="Pfam" id="PF07992">
    <property type="entry name" value="Pyr_redox_2"/>
    <property type="match status" value="1"/>
</dbReference>
<keyword evidence="1" id="KW-0614">Plasmid</keyword>
<dbReference type="PIRSF" id="PIRSF037495">
    <property type="entry name" value="Opine_OX_OoxA/HcnB"/>
    <property type="match status" value="1"/>
</dbReference>
<dbReference type="SUPFAM" id="SSF51905">
    <property type="entry name" value="FAD/NAD(P)-binding domain"/>
    <property type="match status" value="1"/>
</dbReference>
<dbReference type="InterPro" id="IPR017224">
    <property type="entry name" value="Opine_Oxase_asu/HCN_bsu"/>
</dbReference>
<keyword evidence="2" id="KW-1185">Reference proteome</keyword>
<dbReference type="InterPro" id="IPR023753">
    <property type="entry name" value="FAD/NAD-binding_dom"/>
</dbReference>
<dbReference type="EMBL" id="CP041239">
    <property type="protein sequence ID" value="QLL63938.1"/>
    <property type="molecule type" value="Genomic_DNA"/>
</dbReference>
<organism evidence="1 2">
    <name type="scientific">Sinorhizobium mexicanum</name>
    <dbReference type="NCBI Taxonomy" id="375549"/>
    <lineage>
        <taxon>Bacteria</taxon>
        <taxon>Pseudomonadati</taxon>
        <taxon>Pseudomonadota</taxon>
        <taxon>Alphaproteobacteria</taxon>
        <taxon>Hyphomicrobiales</taxon>
        <taxon>Rhizobiaceae</taxon>
        <taxon>Sinorhizobium/Ensifer group</taxon>
        <taxon>Sinorhizobium</taxon>
    </lineage>
</organism>
<evidence type="ECO:0000313" key="1">
    <source>
        <dbReference type="EMBL" id="QLL63938.1"/>
    </source>
</evidence>
<dbReference type="KEGG" id="emx:FKV68_20855"/>
<dbReference type="InterPro" id="IPR041117">
    <property type="entry name" value="SoxA_A3"/>
</dbReference>
<dbReference type="Gene3D" id="3.50.50.60">
    <property type="entry name" value="FAD/NAD(P)-binding domain"/>
    <property type="match status" value="3"/>
</dbReference>
<dbReference type="Proteomes" id="UP000510721">
    <property type="component" value="Plasmid pEmeITTGR7a"/>
</dbReference>
<dbReference type="AlphaFoldDB" id="A0A859R2R2"/>
<protein>
    <submittedName>
        <fullName evidence="1">FAD-dependent oxidoreductase</fullName>
    </submittedName>
</protein>
<geneLocation type="plasmid" evidence="2">
    <name>pemeittgr7a</name>
</geneLocation>
<dbReference type="PANTHER" id="PTHR42949:SF3">
    <property type="entry name" value="ANAEROBIC GLYCEROL-3-PHOSPHATE DEHYDROGENASE SUBUNIT B"/>
    <property type="match status" value="1"/>
</dbReference>
<dbReference type="PRINTS" id="PR00368">
    <property type="entry name" value="FADPNR"/>
</dbReference>
<dbReference type="RefSeq" id="WP_180941822.1">
    <property type="nucleotide sequence ID" value="NZ_CP041239.1"/>
</dbReference>
<dbReference type="GO" id="GO:0016491">
    <property type="term" value="F:oxidoreductase activity"/>
    <property type="evidence" value="ECO:0007669"/>
    <property type="project" value="InterPro"/>
</dbReference>
<proteinExistence type="predicted"/>
<dbReference type="Pfam" id="PF17806">
    <property type="entry name" value="SO_alpha_A3"/>
    <property type="match status" value="1"/>
</dbReference>
<dbReference type="PANTHER" id="PTHR42949">
    <property type="entry name" value="ANAEROBIC GLYCEROL-3-PHOSPHATE DEHYDROGENASE SUBUNIT B"/>
    <property type="match status" value="1"/>
</dbReference>
<reference evidence="1 2" key="1">
    <citation type="submission" date="2019-06" db="EMBL/GenBank/DDBJ databases">
        <title>Complete genome sequence of Ensifer mexicanus ITTG R7 isolated from nodules of Acacia angustissima (Mill.) Kuntze.</title>
        <authorList>
            <person name="Rincon-Rosales R."/>
            <person name="Rogel M.A."/>
            <person name="Guerrero G."/>
            <person name="Rincon-Molina C.I."/>
            <person name="Lopez-Lopez A."/>
            <person name="Martinez-Romero E."/>
        </authorList>
    </citation>
    <scope>NUCLEOTIDE SEQUENCE [LARGE SCALE GENOMIC DNA]</scope>
    <source>
        <strain evidence="1 2">ITTG R7</strain>
        <plasmid evidence="2">pemeittgr7a</plasmid>
    </source>
</reference>
<dbReference type="PRINTS" id="PR00411">
    <property type="entry name" value="PNDRDTASEI"/>
</dbReference>
<dbReference type="CDD" id="cd19946">
    <property type="entry name" value="GlpA-like_Fer2_BFD-like"/>
    <property type="match status" value="1"/>
</dbReference>
<accession>A0A859R2R2</accession>
<sequence length="471" mass="50148">MTISDLCVIGGGPAGMVAATLAANSGLDVTLLDERPTAGGQIYRGLVGGPFQNSRILGADYSRGTAIIEAFANARLDRRFETSVWRIDAEDDAFAVNFSSKGKSWRKKFKKLILATGAMERSVPFEGWTLPGVMNIGAAQLLLKTSGIVPKGRLILAGNGPLLLLFAAQLSKLDVKPAAILDTAPEVSILQAAVRNCGGLFANFDKVAKGLALIRSLKRSGVPVIRRVTDLKAKGDGRVQSLEFVAEAGARVMNVDHLLVHEGVIPNTQITRALKCRHEWDPVQRCLRPVLDEHGETSLGGAFVIGDAMAINGATAAPASAEIAVARVMEQLGRKTDNGKRIARTRQKLRKEQAFRPFLDAIYQPGLAAASVSDDTIVCRCESVSGADLRQAISDGAVGPSQAKAFTRCGMGACQGRVCGSVVSQVIAEAINRPVGDIDAYSVRFPLKPVPVREIAACKDLDTQEDHHHVA</sequence>